<dbReference type="InterPro" id="IPR036537">
    <property type="entry name" value="Adaptor_Cbl_N_dom_sf"/>
</dbReference>
<dbReference type="GO" id="GO:0007166">
    <property type="term" value="P:cell surface receptor signaling pathway"/>
    <property type="evidence" value="ECO:0007669"/>
    <property type="project" value="InterPro"/>
</dbReference>
<dbReference type="InterPro" id="IPR059179">
    <property type="entry name" value="MLKL-like_MCAfunc"/>
</dbReference>
<protein>
    <submittedName>
        <fullName evidence="2">Uncharacterized protein</fullName>
    </submittedName>
</protein>
<reference evidence="2" key="1">
    <citation type="submission" date="2021-01" db="EMBL/GenBank/DDBJ databases">
        <authorList>
            <person name="Kaushik A."/>
        </authorList>
    </citation>
    <scope>NUCLEOTIDE SEQUENCE</scope>
    <source>
        <strain evidence="3">AG5</strain>
        <strain evidence="2">Type strain: AG8-Rh-89/</strain>
    </source>
</reference>
<dbReference type="Proteomes" id="UP000663827">
    <property type="component" value="Unassembled WGS sequence"/>
</dbReference>
<dbReference type="Proteomes" id="UP000663850">
    <property type="component" value="Unassembled WGS sequence"/>
</dbReference>
<dbReference type="Gene3D" id="1.20.930.20">
    <property type="entry name" value="Adaptor protein Cbl, N-terminal domain"/>
    <property type="match status" value="1"/>
</dbReference>
<proteinExistence type="predicted"/>
<gene>
    <name evidence="3" type="ORF">RDB_LOCUS175197</name>
    <name evidence="2" type="ORF">RDB_LOCUS63758</name>
</gene>
<dbReference type="AlphaFoldDB" id="A0A8H3GXY8"/>
<evidence type="ECO:0000313" key="2">
    <source>
        <dbReference type="EMBL" id="CAE6471682.1"/>
    </source>
</evidence>
<evidence type="ECO:0000256" key="1">
    <source>
        <dbReference type="SAM" id="MobiDB-lite"/>
    </source>
</evidence>
<dbReference type="EMBL" id="CAJMWZ010003229">
    <property type="protein sequence ID" value="CAE6471682.1"/>
    <property type="molecule type" value="Genomic_DNA"/>
</dbReference>
<evidence type="ECO:0000313" key="4">
    <source>
        <dbReference type="Proteomes" id="UP000663850"/>
    </source>
</evidence>
<evidence type="ECO:0000313" key="3">
    <source>
        <dbReference type="EMBL" id="CAE7225938.1"/>
    </source>
</evidence>
<sequence length="304" mass="34093">MGSPRAPTNIPHRASTVRSVVTALLSIVVLPTTPLSSTLDILLELVGEIVEISRASRRQIIMNFGEHVRKVVNHLVSALRDEQFSRQPNVRKNLEELHRTLDKILDNLDEINSSRSLLSRLGRTFFPEEDHTQVTRMRQQLDDALSLFQLIATCEILARTENIRYDKTATNGLLSIQHQNTRNVSSTTINDISQAHECANIRPEPDQVHRQSSRRPDQPSRSLRLATGHRTKGELADAGREVDRLHHLFQESRSPTPAMQLAAALGRYSDLLIKSGHAAEALAASQESAQLFKALAERGPEIYF</sequence>
<accession>A0A8H3GXY8</accession>
<dbReference type="EMBL" id="CAJNJQ010006294">
    <property type="protein sequence ID" value="CAE7225938.1"/>
    <property type="molecule type" value="Genomic_DNA"/>
</dbReference>
<name>A0A8H3GXY8_9AGAM</name>
<feature type="region of interest" description="Disordered" evidence="1">
    <location>
        <begin position="204"/>
        <end position="233"/>
    </location>
</feature>
<comment type="caution">
    <text evidence="2">The sequence shown here is derived from an EMBL/GenBank/DDBJ whole genome shotgun (WGS) entry which is preliminary data.</text>
</comment>
<organism evidence="2 4">
    <name type="scientific">Rhizoctonia solani</name>
    <dbReference type="NCBI Taxonomy" id="456999"/>
    <lineage>
        <taxon>Eukaryota</taxon>
        <taxon>Fungi</taxon>
        <taxon>Dikarya</taxon>
        <taxon>Basidiomycota</taxon>
        <taxon>Agaricomycotina</taxon>
        <taxon>Agaricomycetes</taxon>
        <taxon>Cantharellales</taxon>
        <taxon>Ceratobasidiaceae</taxon>
        <taxon>Rhizoctonia</taxon>
    </lineage>
</organism>
<dbReference type="CDD" id="cd21037">
    <property type="entry name" value="MLKL_NTD"/>
    <property type="match status" value="1"/>
</dbReference>
<feature type="compositionally biased region" description="Basic and acidic residues" evidence="1">
    <location>
        <begin position="204"/>
        <end position="218"/>
    </location>
</feature>